<evidence type="ECO:0000256" key="4">
    <source>
        <dbReference type="ARBA" id="ARBA00022692"/>
    </source>
</evidence>
<dbReference type="GO" id="GO:0015483">
    <property type="term" value="F:long-chain fatty acid transporting porin activity"/>
    <property type="evidence" value="ECO:0007669"/>
    <property type="project" value="TreeGrafter"/>
</dbReference>
<dbReference type="SUPFAM" id="SSF56935">
    <property type="entry name" value="Porins"/>
    <property type="match status" value="1"/>
</dbReference>
<reference evidence="9 10" key="1">
    <citation type="journal article" date="2010" name="ISME J.">
        <title>Fine-scale evolution: genomic, phenotypic and ecological differentiation in two coexisting Salinibacter ruber strains.</title>
        <authorList>
            <person name="Pena A."/>
            <person name="Teeling H."/>
            <person name="Huerta-Cepas J."/>
            <person name="Santos F."/>
            <person name="Yarza P."/>
            <person name="Brito-Echeverria J."/>
            <person name="Lucio M."/>
            <person name="Schmitt-Kopplin P."/>
            <person name="Meseguer I."/>
            <person name="Schenowitz C."/>
            <person name="Dossat C."/>
            <person name="Barbe V."/>
            <person name="Dopazo J."/>
            <person name="Rossello-Mora R."/>
            <person name="Schuler M."/>
            <person name="Glockner F.O."/>
            <person name="Amann R."/>
            <person name="Gabaldon T."/>
            <person name="Anton J."/>
        </authorList>
    </citation>
    <scope>NUCLEOTIDE SEQUENCE [LARGE SCALE GENOMIC DNA]</scope>
    <source>
        <strain evidence="9 10">M8</strain>
    </source>
</reference>
<feature type="signal peptide" evidence="8">
    <location>
        <begin position="1"/>
        <end position="30"/>
    </location>
</feature>
<proteinExistence type="inferred from homology"/>
<evidence type="ECO:0000256" key="5">
    <source>
        <dbReference type="ARBA" id="ARBA00022729"/>
    </source>
</evidence>
<dbReference type="AlphaFoldDB" id="D5HAN2"/>
<dbReference type="PANTHER" id="PTHR35093:SF8">
    <property type="entry name" value="OUTER MEMBRANE PROTEIN NMB0088-RELATED"/>
    <property type="match status" value="1"/>
</dbReference>
<evidence type="ECO:0000256" key="2">
    <source>
        <dbReference type="ARBA" id="ARBA00008163"/>
    </source>
</evidence>
<dbReference type="Pfam" id="PF03349">
    <property type="entry name" value="Toluene_X"/>
    <property type="match status" value="1"/>
</dbReference>
<evidence type="ECO:0000313" key="9">
    <source>
        <dbReference type="EMBL" id="CBH25087.1"/>
    </source>
</evidence>
<evidence type="ECO:0000256" key="3">
    <source>
        <dbReference type="ARBA" id="ARBA00022452"/>
    </source>
</evidence>
<sequence length="502" mass="53686">MLLPPRFRALCLTLAMFMGAGLWAPSLVQAQGFGVYEQGSCAMARAGAAVADGCGDGSSIYFNPAHVAGADRLTVSLGATLIDANGEFTYDYAARPPYTGAEVSLENDPIPVPHGYVTYGLTERLGVGLGTYVPFGLETNWPTQLSDGSYFDGAFEGFKNRIQSIYVQPTVAYQVTPKLQVGGGPVLAISSVELNQALDLSQQATPGGGPKFGELGVPFHTAFAESTLEATNEVGYGANIGASYQATDRISVGARFTTPITVSYEGDAAFEQVQTGLVFPATSPLAQDLPTDGNQDGNPDPTPADLLLAGQFDEGGVLDRYQQQASADGPLSTQTIETEITFPFQLVAGVSVQASEKLLLLADYQLTGWSAFDEIPLQFSRLGDRAREENYDNTHAVRLGAEYDVLDQLTARVGYLHNTAAAPDEVVTPLLPESNRNQLTVGFGWRPIERAELTVSYQLLQQNDRRGRVRSPRAGESLSTDLNQGVYSFGANLFGTTLTLYL</sequence>
<dbReference type="PANTHER" id="PTHR35093">
    <property type="entry name" value="OUTER MEMBRANE PROTEIN NMB0088-RELATED"/>
    <property type="match status" value="1"/>
</dbReference>
<evidence type="ECO:0000256" key="7">
    <source>
        <dbReference type="ARBA" id="ARBA00023237"/>
    </source>
</evidence>
<feature type="chain" id="PRO_5003073207" evidence="8">
    <location>
        <begin position="31"/>
        <end position="502"/>
    </location>
</feature>
<dbReference type="Proteomes" id="UP000000933">
    <property type="component" value="Chromosome"/>
</dbReference>
<evidence type="ECO:0000256" key="8">
    <source>
        <dbReference type="SAM" id="SignalP"/>
    </source>
</evidence>
<accession>D5HAN2</accession>
<comment type="subcellular location">
    <subcellularLocation>
        <location evidence="1">Cell outer membrane</location>
        <topology evidence="1">Multi-pass membrane protein</topology>
    </subcellularLocation>
</comment>
<dbReference type="Gene3D" id="2.40.160.60">
    <property type="entry name" value="Outer membrane protein transport protein (OMPP1/FadL/TodX)"/>
    <property type="match status" value="1"/>
</dbReference>
<keyword evidence="5 8" id="KW-0732">Signal</keyword>
<comment type="similarity">
    <text evidence="2">Belongs to the OmpP1/FadL family.</text>
</comment>
<evidence type="ECO:0000256" key="1">
    <source>
        <dbReference type="ARBA" id="ARBA00004571"/>
    </source>
</evidence>
<dbReference type="InterPro" id="IPR005017">
    <property type="entry name" value="OMPP1/FadL/TodX"/>
</dbReference>
<keyword evidence="6" id="KW-0472">Membrane</keyword>
<gene>
    <name evidence="9" type="primary">fadL</name>
    <name evidence="9" type="ordered locus">SRM_02166</name>
</gene>
<keyword evidence="4" id="KW-0812">Transmembrane</keyword>
<name>D5HAN2_SALRM</name>
<reference evidence="10" key="2">
    <citation type="submission" date="2010-04" db="EMBL/GenBank/DDBJ databases">
        <title>Genome sequence of Salinibacter ruber M8.</title>
        <authorList>
            <consortium name="Genoscope"/>
        </authorList>
    </citation>
    <scope>NUCLEOTIDE SEQUENCE [LARGE SCALE GENOMIC DNA]</scope>
    <source>
        <strain evidence="10">M8</strain>
    </source>
</reference>
<dbReference type="KEGG" id="srm:SRM_02166"/>
<dbReference type="GO" id="GO:0009279">
    <property type="term" value="C:cell outer membrane"/>
    <property type="evidence" value="ECO:0007669"/>
    <property type="project" value="UniProtKB-SubCell"/>
</dbReference>
<dbReference type="EMBL" id="FP565814">
    <property type="protein sequence ID" value="CBH25087.1"/>
    <property type="molecule type" value="Genomic_DNA"/>
</dbReference>
<organism evidence="9 10">
    <name type="scientific">Salinibacter ruber (strain M8)</name>
    <dbReference type="NCBI Taxonomy" id="761659"/>
    <lineage>
        <taxon>Bacteria</taxon>
        <taxon>Pseudomonadati</taxon>
        <taxon>Rhodothermota</taxon>
        <taxon>Rhodothermia</taxon>
        <taxon>Rhodothermales</taxon>
        <taxon>Salinibacteraceae</taxon>
        <taxon>Salinibacter</taxon>
    </lineage>
</organism>
<keyword evidence="3" id="KW-1134">Transmembrane beta strand</keyword>
<keyword evidence="7" id="KW-0998">Cell outer membrane</keyword>
<protein>
    <submittedName>
        <fullName evidence="9">Long-chain fatty acid transport protein [Precursor]</fullName>
    </submittedName>
</protein>
<evidence type="ECO:0000313" key="10">
    <source>
        <dbReference type="Proteomes" id="UP000000933"/>
    </source>
</evidence>
<evidence type="ECO:0000256" key="6">
    <source>
        <dbReference type="ARBA" id="ARBA00023136"/>
    </source>
</evidence>
<dbReference type="HOGENOM" id="CLU_035981_2_1_10"/>